<reference evidence="3 4" key="1">
    <citation type="submission" date="2016-05" db="EMBL/GenBank/DDBJ databases">
        <title>Diversity and Homogeneity among Thermoacidophilic Verrucomicrobia Methanotrophs Linked with Geographical Origin.</title>
        <authorList>
            <person name="Erikstad H.-A."/>
            <person name="Smestad N.B."/>
            <person name="Ceballos R.M."/>
            <person name="Birkeland N.-K."/>
        </authorList>
    </citation>
    <scope>NUCLEOTIDE SEQUENCE [LARGE SCALE GENOMIC DNA]</scope>
    <source>
        <strain evidence="3 4">Phi</strain>
    </source>
</reference>
<comment type="caution">
    <text evidence="3">The sequence shown here is derived from an EMBL/GenBank/DDBJ whole genome shotgun (WGS) entry which is preliminary data.</text>
</comment>
<proteinExistence type="predicted"/>
<feature type="compositionally biased region" description="Low complexity" evidence="1">
    <location>
        <begin position="114"/>
        <end position="132"/>
    </location>
</feature>
<organism evidence="3 4">
    <name type="scientific">Methylacidiphilum caldifontis</name>
    <dbReference type="NCBI Taxonomy" id="2795386"/>
    <lineage>
        <taxon>Bacteria</taxon>
        <taxon>Pseudomonadati</taxon>
        <taxon>Verrucomicrobiota</taxon>
        <taxon>Methylacidiphilae</taxon>
        <taxon>Methylacidiphilales</taxon>
        <taxon>Methylacidiphilaceae</taxon>
        <taxon>Methylacidiphilum (ex Ratnadevi et al. 2023)</taxon>
    </lineage>
</organism>
<dbReference type="EMBL" id="LXQC01000113">
    <property type="protein sequence ID" value="TFE70670.1"/>
    <property type="molecule type" value="Genomic_DNA"/>
</dbReference>
<accession>A0A4Y8PFM7</accession>
<keyword evidence="2" id="KW-0472">Membrane</keyword>
<feature type="transmembrane region" description="Helical" evidence="2">
    <location>
        <begin position="64"/>
        <end position="87"/>
    </location>
</feature>
<evidence type="ECO:0000313" key="3">
    <source>
        <dbReference type="EMBL" id="TFE70670.1"/>
    </source>
</evidence>
<evidence type="ECO:0000256" key="2">
    <source>
        <dbReference type="SAM" id="Phobius"/>
    </source>
</evidence>
<evidence type="ECO:0000313" key="4">
    <source>
        <dbReference type="Proteomes" id="UP000297713"/>
    </source>
</evidence>
<dbReference type="AlphaFoldDB" id="A0A4Y8PFM7"/>
<keyword evidence="4" id="KW-1185">Reference proteome</keyword>
<sequence length="167" mass="19256">MELLKKRIKEHLEQNVEKYVSADYFEHLHKSLHRRLRVEMIKNKTFLEIVFEKMQGLFDSERMVVFRVVFAGIFLFVSFLTIMDIGFSNRSSNLSSSLSTKYLLTTHRSEEPKQPSQTLSPSSPSLVPPKQSLEVESTKLSPGLSDSQDPQSFIHDSLTHYEAMVAF</sequence>
<name>A0A4Y8PFM7_9BACT</name>
<keyword evidence="2" id="KW-0812">Transmembrane</keyword>
<feature type="region of interest" description="Disordered" evidence="1">
    <location>
        <begin position="106"/>
        <end position="152"/>
    </location>
</feature>
<dbReference type="Proteomes" id="UP000297713">
    <property type="component" value="Unassembled WGS sequence"/>
</dbReference>
<gene>
    <name evidence="3" type="ORF">A7Q10_06290</name>
</gene>
<protein>
    <submittedName>
        <fullName evidence="3">Uncharacterized protein</fullName>
    </submittedName>
</protein>
<evidence type="ECO:0000256" key="1">
    <source>
        <dbReference type="SAM" id="MobiDB-lite"/>
    </source>
</evidence>
<feature type="compositionally biased region" description="Polar residues" evidence="1">
    <location>
        <begin position="134"/>
        <end position="151"/>
    </location>
</feature>
<keyword evidence="2" id="KW-1133">Transmembrane helix</keyword>